<dbReference type="InterPro" id="IPR005111">
    <property type="entry name" value="MoeA_C_domain_IV"/>
</dbReference>
<dbReference type="SUPFAM" id="SSF53218">
    <property type="entry name" value="Molybdenum cofactor biosynthesis proteins"/>
    <property type="match status" value="1"/>
</dbReference>
<dbReference type="FunFam" id="3.40.980.10:FF:000004">
    <property type="entry name" value="Molybdopterin molybdenumtransferase"/>
    <property type="match status" value="1"/>
</dbReference>
<dbReference type="SUPFAM" id="SSF63882">
    <property type="entry name" value="MoeA N-terminal region -like"/>
    <property type="match status" value="1"/>
</dbReference>
<evidence type="ECO:0000313" key="15">
    <source>
        <dbReference type="EMBL" id="SHO59359.1"/>
    </source>
</evidence>
<keyword evidence="8 13" id="KW-0808">Transferase</keyword>
<comment type="similarity">
    <text evidence="4 13">Belongs to the MoeA family.</text>
</comment>
<keyword evidence="7 13" id="KW-0500">Molybdenum</keyword>
<dbReference type="GO" id="GO:0061599">
    <property type="term" value="F:molybdopterin molybdotransferase activity"/>
    <property type="evidence" value="ECO:0007669"/>
    <property type="project" value="UniProtKB-UniRule"/>
</dbReference>
<proteinExistence type="inferred from homology"/>
<comment type="function">
    <text evidence="2 13">Catalyzes the insertion of molybdate into adenylated molybdopterin with the concomitant release of AMP.</text>
</comment>
<evidence type="ECO:0000256" key="5">
    <source>
        <dbReference type="ARBA" id="ARBA00013269"/>
    </source>
</evidence>
<evidence type="ECO:0000256" key="13">
    <source>
        <dbReference type="RuleBase" id="RU365090"/>
    </source>
</evidence>
<dbReference type="FunFam" id="2.40.340.10:FF:000003">
    <property type="entry name" value="Molybdopterin molybdenumtransferase"/>
    <property type="match status" value="1"/>
</dbReference>
<evidence type="ECO:0000256" key="7">
    <source>
        <dbReference type="ARBA" id="ARBA00022505"/>
    </source>
</evidence>
<dbReference type="Pfam" id="PF03453">
    <property type="entry name" value="MoeA_N"/>
    <property type="match status" value="1"/>
</dbReference>
<dbReference type="PANTHER" id="PTHR10192">
    <property type="entry name" value="MOLYBDOPTERIN BIOSYNTHESIS PROTEIN"/>
    <property type="match status" value="1"/>
</dbReference>
<comment type="catalytic activity">
    <reaction evidence="12">
        <text>adenylyl-molybdopterin + molybdate = Mo-molybdopterin + AMP + H(+)</text>
        <dbReference type="Rhea" id="RHEA:35047"/>
        <dbReference type="ChEBI" id="CHEBI:15378"/>
        <dbReference type="ChEBI" id="CHEBI:36264"/>
        <dbReference type="ChEBI" id="CHEBI:62727"/>
        <dbReference type="ChEBI" id="CHEBI:71302"/>
        <dbReference type="ChEBI" id="CHEBI:456215"/>
        <dbReference type="EC" id="2.10.1.1"/>
    </reaction>
</comment>
<accession>A0A1M7Z319</accession>
<dbReference type="InterPro" id="IPR001453">
    <property type="entry name" value="MoaB/Mog_dom"/>
</dbReference>
<dbReference type="GO" id="GO:0005829">
    <property type="term" value="C:cytosol"/>
    <property type="evidence" value="ECO:0007669"/>
    <property type="project" value="TreeGrafter"/>
</dbReference>
<dbReference type="PANTHER" id="PTHR10192:SF5">
    <property type="entry name" value="GEPHYRIN"/>
    <property type="match status" value="1"/>
</dbReference>
<dbReference type="InterPro" id="IPR005110">
    <property type="entry name" value="MoeA_linker/N"/>
</dbReference>
<keyword evidence="10 13" id="KW-0460">Magnesium</keyword>
<dbReference type="InterPro" id="IPR036425">
    <property type="entry name" value="MoaB/Mog-like_dom_sf"/>
</dbReference>
<comment type="cofactor">
    <cofactor evidence="1 13">
        <name>Mg(2+)</name>
        <dbReference type="ChEBI" id="CHEBI:18420"/>
    </cofactor>
</comment>
<dbReference type="SMART" id="SM00852">
    <property type="entry name" value="MoCF_biosynth"/>
    <property type="match status" value="1"/>
</dbReference>
<evidence type="ECO:0000256" key="10">
    <source>
        <dbReference type="ARBA" id="ARBA00022842"/>
    </source>
</evidence>
<dbReference type="Pfam" id="PF00994">
    <property type="entry name" value="MoCF_biosynth"/>
    <property type="match status" value="1"/>
</dbReference>
<dbReference type="Gene3D" id="2.40.340.10">
    <property type="entry name" value="MoeA, C-terminal, domain IV"/>
    <property type="match status" value="1"/>
</dbReference>
<evidence type="ECO:0000256" key="8">
    <source>
        <dbReference type="ARBA" id="ARBA00022679"/>
    </source>
</evidence>
<feature type="domain" description="MoaB/Mog" evidence="14">
    <location>
        <begin position="184"/>
        <end position="321"/>
    </location>
</feature>
<organism evidence="15 16">
    <name type="scientific">Vibrio quintilis</name>
    <dbReference type="NCBI Taxonomy" id="1117707"/>
    <lineage>
        <taxon>Bacteria</taxon>
        <taxon>Pseudomonadati</taxon>
        <taxon>Pseudomonadota</taxon>
        <taxon>Gammaproteobacteria</taxon>
        <taxon>Vibrionales</taxon>
        <taxon>Vibrionaceae</taxon>
        <taxon>Vibrio</taxon>
    </lineage>
</organism>
<dbReference type="SUPFAM" id="SSF63867">
    <property type="entry name" value="MoeA C-terminal domain-like"/>
    <property type="match status" value="1"/>
</dbReference>
<dbReference type="InterPro" id="IPR008284">
    <property type="entry name" value="MoCF_biosynth_CS"/>
</dbReference>
<dbReference type="Pfam" id="PF03454">
    <property type="entry name" value="MoeA_C"/>
    <property type="match status" value="1"/>
</dbReference>
<dbReference type="Gene3D" id="3.40.980.10">
    <property type="entry name" value="MoaB/Mog-like domain"/>
    <property type="match status" value="1"/>
</dbReference>
<dbReference type="EC" id="2.10.1.1" evidence="5 13"/>
<protein>
    <recommendedName>
        <fullName evidence="6 13">Molybdopterin molybdenumtransferase</fullName>
        <ecNumber evidence="5 13">2.10.1.1</ecNumber>
    </recommendedName>
</protein>
<dbReference type="NCBIfam" id="NF007960">
    <property type="entry name" value="PRK10680.1"/>
    <property type="match status" value="1"/>
</dbReference>
<dbReference type="Gene3D" id="2.170.190.11">
    <property type="entry name" value="Molybdopterin biosynthesis moea protein, domain 3"/>
    <property type="match status" value="1"/>
</dbReference>
<evidence type="ECO:0000256" key="2">
    <source>
        <dbReference type="ARBA" id="ARBA00002901"/>
    </source>
</evidence>
<dbReference type="FunFam" id="2.170.190.11:FF:000001">
    <property type="entry name" value="Molybdopterin molybdenumtransferase"/>
    <property type="match status" value="1"/>
</dbReference>
<dbReference type="GO" id="GO:0006777">
    <property type="term" value="P:Mo-molybdopterin cofactor biosynthetic process"/>
    <property type="evidence" value="ECO:0007669"/>
    <property type="project" value="UniProtKB-UniRule"/>
</dbReference>
<dbReference type="PROSITE" id="PS01079">
    <property type="entry name" value="MOCF_BIOSYNTHESIS_2"/>
    <property type="match status" value="1"/>
</dbReference>
<reference evidence="16" key="1">
    <citation type="submission" date="2016-12" db="EMBL/GenBank/DDBJ databases">
        <authorList>
            <person name="Rodrigo-Torres L."/>
            <person name="Arahal R.D."/>
            <person name="Lucena T."/>
        </authorList>
    </citation>
    <scope>NUCLEOTIDE SEQUENCE [LARGE SCALE GENOMIC DNA]</scope>
</reference>
<evidence type="ECO:0000256" key="6">
    <source>
        <dbReference type="ARBA" id="ARBA00021108"/>
    </source>
</evidence>
<evidence type="ECO:0000256" key="3">
    <source>
        <dbReference type="ARBA" id="ARBA00005046"/>
    </source>
</evidence>
<evidence type="ECO:0000256" key="11">
    <source>
        <dbReference type="ARBA" id="ARBA00023150"/>
    </source>
</evidence>
<keyword evidence="16" id="KW-1185">Reference proteome</keyword>
<dbReference type="UniPathway" id="UPA00344"/>
<dbReference type="OrthoDB" id="9804758at2"/>
<dbReference type="RefSeq" id="WP_073586745.1">
    <property type="nucleotide sequence ID" value="NZ_AP024898.1"/>
</dbReference>
<evidence type="ECO:0000313" key="16">
    <source>
        <dbReference type="Proteomes" id="UP000184600"/>
    </source>
</evidence>
<dbReference type="Gene3D" id="3.90.105.10">
    <property type="entry name" value="Molybdopterin biosynthesis moea protein, domain 2"/>
    <property type="match status" value="1"/>
</dbReference>
<dbReference type="AlphaFoldDB" id="A0A1M7Z319"/>
<keyword evidence="11 13" id="KW-0501">Molybdenum cofactor biosynthesis</keyword>
<dbReference type="STRING" id="1117707.VQ7734_05144"/>
<evidence type="ECO:0000256" key="9">
    <source>
        <dbReference type="ARBA" id="ARBA00022723"/>
    </source>
</evidence>
<dbReference type="GO" id="GO:0046872">
    <property type="term" value="F:metal ion binding"/>
    <property type="evidence" value="ECO:0007669"/>
    <property type="project" value="UniProtKB-UniRule"/>
</dbReference>
<dbReference type="InterPro" id="IPR036688">
    <property type="entry name" value="MoeA_C_domain_IV_sf"/>
</dbReference>
<dbReference type="Proteomes" id="UP000184600">
    <property type="component" value="Unassembled WGS sequence"/>
</dbReference>
<evidence type="ECO:0000256" key="1">
    <source>
        <dbReference type="ARBA" id="ARBA00001946"/>
    </source>
</evidence>
<sequence>MGCCDTKGMLPVEDAIQLMLSSVSPVNRIQTLPLEAALGYVLAESVSSPCHVPPFNNSAMDGYAVRRSDLETSDILPLAGKAYAGRPFEGNWPSGTCIRIMTGAPVPDGCDAVIMQEKTEVSGDKIKFLTTVVKPQANIRPQGDDMKAGQEIFPAGTKLTVRHLPVLASLGICDVKVYEKPKVAFFSTGDELCPPGETLKAGQIYDSNRYAIRPMLERFGCEAIDLGIIPDDPEQLTATFKQAQSEADVVITSGGVSVGEADYTKLVLKSLGAINFWKIAMKPGKPFAFGQLDNALFCGLPGNPVSAVNTLHVLVRPMLAKLAGWSQWQAEAQLPAITKSRLKKSPGRTDYQRGVYTIEDGRIFVENAGNQSSGAFRAMSTANCFIILEQDRAGIEAGETVQIQPFDTSLFY</sequence>
<dbReference type="NCBIfam" id="NF045515">
    <property type="entry name" value="Glp_gephyrin"/>
    <property type="match status" value="1"/>
</dbReference>
<evidence type="ECO:0000256" key="12">
    <source>
        <dbReference type="ARBA" id="ARBA00047317"/>
    </source>
</evidence>
<dbReference type="NCBIfam" id="TIGR00177">
    <property type="entry name" value="molyb_syn"/>
    <property type="match status" value="1"/>
</dbReference>
<gene>
    <name evidence="15" type="primary">moeA</name>
    <name evidence="15" type="ORF">VQ7734_05144</name>
</gene>
<comment type="pathway">
    <text evidence="3 13">Cofactor biosynthesis; molybdopterin biosynthesis.</text>
</comment>
<dbReference type="EMBL" id="FRFG01000124">
    <property type="protein sequence ID" value="SHO59359.1"/>
    <property type="molecule type" value="Genomic_DNA"/>
</dbReference>
<evidence type="ECO:0000259" key="14">
    <source>
        <dbReference type="SMART" id="SM00852"/>
    </source>
</evidence>
<evidence type="ECO:0000256" key="4">
    <source>
        <dbReference type="ARBA" id="ARBA00010763"/>
    </source>
</evidence>
<dbReference type="InterPro" id="IPR038987">
    <property type="entry name" value="MoeA-like"/>
</dbReference>
<keyword evidence="9 13" id="KW-0479">Metal-binding</keyword>
<dbReference type="CDD" id="cd00887">
    <property type="entry name" value="MoeA"/>
    <property type="match status" value="1"/>
</dbReference>
<dbReference type="InterPro" id="IPR036135">
    <property type="entry name" value="MoeA_linker/N_sf"/>
</dbReference>
<name>A0A1M7Z319_9VIBR</name>